<keyword evidence="6 7" id="KW-0539">Nucleus</keyword>
<dbReference type="PROSITE" id="PS00658">
    <property type="entry name" value="FORK_HEAD_2"/>
    <property type="match status" value="1"/>
</dbReference>
<evidence type="ECO:0000256" key="1">
    <source>
        <dbReference type="ARBA" id="ARBA00004123"/>
    </source>
</evidence>
<dbReference type="PANTHER" id="PTHR47316:SF1">
    <property type="entry name" value="FORKHEAD BOX PROTEIN H1"/>
    <property type="match status" value="1"/>
</dbReference>
<evidence type="ECO:0000259" key="9">
    <source>
        <dbReference type="PROSITE" id="PS50039"/>
    </source>
</evidence>
<feature type="compositionally biased region" description="Low complexity" evidence="8">
    <location>
        <begin position="309"/>
        <end position="325"/>
    </location>
</feature>
<dbReference type="GO" id="GO:0000976">
    <property type="term" value="F:transcription cis-regulatory region binding"/>
    <property type="evidence" value="ECO:0007669"/>
    <property type="project" value="TreeGrafter"/>
</dbReference>
<accession>A0AA47N8P6</accession>
<dbReference type="Proteomes" id="UP001174136">
    <property type="component" value="Unassembled WGS sequence"/>
</dbReference>
<organism evidence="10 11">
    <name type="scientific">Merluccius polli</name>
    <name type="common">Benguela hake</name>
    <name type="synonym">Merluccius cadenati</name>
    <dbReference type="NCBI Taxonomy" id="89951"/>
    <lineage>
        <taxon>Eukaryota</taxon>
        <taxon>Metazoa</taxon>
        <taxon>Chordata</taxon>
        <taxon>Craniata</taxon>
        <taxon>Vertebrata</taxon>
        <taxon>Euteleostomi</taxon>
        <taxon>Actinopterygii</taxon>
        <taxon>Neopterygii</taxon>
        <taxon>Teleostei</taxon>
        <taxon>Neoteleostei</taxon>
        <taxon>Acanthomorphata</taxon>
        <taxon>Zeiogadaria</taxon>
        <taxon>Gadariae</taxon>
        <taxon>Gadiformes</taxon>
        <taxon>Gadoidei</taxon>
        <taxon>Merlucciidae</taxon>
        <taxon>Merluccius</taxon>
    </lineage>
</organism>
<dbReference type="PROSITE" id="PS50039">
    <property type="entry name" value="FORK_HEAD_3"/>
    <property type="match status" value="1"/>
</dbReference>
<dbReference type="Pfam" id="PF00250">
    <property type="entry name" value="Forkhead"/>
    <property type="match status" value="1"/>
</dbReference>
<dbReference type="PRINTS" id="PR00053">
    <property type="entry name" value="FORKHEAD"/>
</dbReference>
<dbReference type="EMBL" id="JAOPHQ010000600">
    <property type="protein sequence ID" value="KAK0153955.1"/>
    <property type="molecule type" value="Genomic_DNA"/>
</dbReference>
<dbReference type="GO" id="GO:0046332">
    <property type="term" value="F:SMAD binding"/>
    <property type="evidence" value="ECO:0007669"/>
    <property type="project" value="UniProtKB-ARBA"/>
</dbReference>
<dbReference type="InterPro" id="IPR001766">
    <property type="entry name" value="Fork_head_dom"/>
</dbReference>
<feature type="domain" description="Fork-head" evidence="9">
    <location>
        <begin position="177"/>
        <end position="255"/>
    </location>
</feature>
<dbReference type="InterPro" id="IPR036388">
    <property type="entry name" value="WH-like_DNA-bd_sf"/>
</dbReference>
<dbReference type="InterPro" id="IPR030456">
    <property type="entry name" value="TF_fork_head_CS_2"/>
</dbReference>
<keyword evidence="4" id="KW-0010">Activator</keyword>
<protein>
    <submittedName>
        <fullName evidence="10">Forkhead box protein H1</fullName>
    </submittedName>
</protein>
<evidence type="ECO:0000256" key="7">
    <source>
        <dbReference type="PROSITE-ProRule" id="PRU00089"/>
    </source>
</evidence>
<reference evidence="10" key="1">
    <citation type="journal article" date="2023" name="Front. Mar. Sci.">
        <title>A new Merluccius polli reference genome to investigate the effects of global change in West African waters.</title>
        <authorList>
            <person name="Mateo J.L."/>
            <person name="Blanco-Fernandez C."/>
            <person name="Garcia-Vazquez E."/>
            <person name="Machado-Schiaffino G."/>
        </authorList>
    </citation>
    <scope>NUCLEOTIDE SEQUENCE</scope>
    <source>
        <strain evidence="10">C29</strain>
        <tissue evidence="10">Fin</tissue>
    </source>
</reference>
<evidence type="ECO:0000256" key="5">
    <source>
        <dbReference type="ARBA" id="ARBA00023163"/>
    </source>
</evidence>
<feature type="compositionally biased region" description="Low complexity" evidence="8">
    <location>
        <begin position="390"/>
        <end position="406"/>
    </location>
</feature>
<feature type="region of interest" description="Disordered" evidence="8">
    <location>
        <begin position="86"/>
        <end position="137"/>
    </location>
</feature>
<name>A0AA47N8P6_MERPO</name>
<feature type="compositionally biased region" description="Polar residues" evidence="8">
    <location>
        <begin position="564"/>
        <end position="577"/>
    </location>
</feature>
<proteinExistence type="predicted"/>
<keyword evidence="3 7" id="KW-0238">DNA-binding</keyword>
<evidence type="ECO:0000256" key="2">
    <source>
        <dbReference type="ARBA" id="ARBA00023015"/>
    </source>
</evidence>
<keyword evidence="11" id="KW-1185">Reference proteome</keyword>
<evidence type="ECO:0000256" key="4">
    <source>
        <dbReference type="ARBA" id="ARBA00023159"/>
    </source>
</evidence>
<feature type="region of interest" description="Disordered" evidence="8">
    <location>
        <begin position="540"/>
        <end position="577"/>
    </location>
</feature>
<dbReference type="FunFam" id="1.10.10.10:FF:000278">
    <property type="entry name" value="Forkhead box protein H1"/>
    <property type="match status" value="1"/>
</dbReference>
<dbReference type="PANTHER" id="PTHR47316">
    <property type="entry name" value="FORKHEAD BOX PROTEIN H1"/>
    <property type="match status" value="1"/>
</dbReference>
<keyword evidence="2" id="KW-0805">Transcription regulation</keyword>
<dbReference type="InterPro" id="IPR047511">
    <property type="entry name" value="FH_FOXH1"/>
</dbReference>
<evidence type="ECO:0000256" key="3">
    <source>
        <dbReference type="ARBA" id="ARBA00023125"/>
    </source>
</evidence>
<keyword evidence="5" id="KW-0804">Transcription</keyword>
<feature type="region of interest" description="Disordered" evidence="8">
    <location>
        <begin position="291"/>
        <end position="326"/>
    </location>
</feature>
<dbReference type="GO" id="GO:0032444">
    <property type="term" value="C:activin responsive factor complex"/>
    <property type="evidence" value="ECO:0007669"/>
    <property type="project" value="TreeGrafter"/>
</dbReference>
<comment type="subcellular location">
    <subcellularLocation>
        <location evidence="1 7">Nucleus</location>
    </subcellularLocation>
</comment>
<evidence type="ECO:0000313" key="10">
    <source>
        <dbReference type="EMBL" id="KAK0153955.1"/>
    </source>
</evidence>
<feature type="DNA-binding region" description="Fork-head" evidence="7">
    <location>
        <begin position="177"/>
        <end position="255"/>
    </location>
</feature>
<dbReference type="InterPro" id="IPR052327">
    <property type="entry name" value="Activin_resp_transcr_regulator"/>
</dbReference>
<sequence length="621" mass="67536">MLHHNNRRGSARAVCRLSRASPLEGAIGKWMGAGLLINMTKQQQQQQWMEQRRGGGGGGGGSDPPCYLRTHRDHHHLDAHARGWRGVYADPDPAPSPRPGLGGHRSPPRASGATMDTTTTTTTTIPPRDDRMVSGSPYPALRTREEEQMGRTYVELDVEKDPCGGGGRKKNYQRYPKPPYSYLAMIAMVIQNSPEKKLTLSEILKEISTLFPFFKGNYKGWRDSVRHNLSSHDCFVKVLKDPGKPKGKGNFWAVELSHVPLELLKRQNTAVSRQDETIFAQDLAPYILHGHIHKPADEPPPPPRDVVASIPSLPASSSSSSYPSPLREDLYRPKLDSSFAIDSLLHSLRPTSAGEVDRPHVGDCWGEAKQQHPHPHLRPSPPPPRPRYTSSVRSASASSASPASSLSEEDWRTPSARGGKRVSTDGEAGSDDGKPPQHKSARRDGAAAPWELPTSYAKYTPPNAVAPPSMRFNGGPLIPLHGGLPLYGYGGSPVGPGHFLGHTYWPILPSGCISIQPPPIIMDLDSMLQSVPPNKSVFDVLAPSGQSSHSHPPTHAGSVHATERTSPQQGLLSKENNNRLVDSVMTHPRLQGHRGLGPQVEDSAVCSVELIQPRSTALSPL</sequence>
<evidence type="ECO:0000313" key="11">
    <source>
        <dbReference type="Proteomes" id="UP001174136"/>
    </source>
</evidence>
<evidence type="ECO:0000256" key="8">
    <source>
        <dbReference type="SAM" id="MobiDB-lite"/>
    </source>
</evidence>
<dbReference type="SMART" id="SM00339">
    <property type="entry name" value="FH"/>
    <property type="match status" value="1"/>
</dbReference>
<comment type="caution">
    <text evidence="10">The sequence shown here is derived from an EMBL/GenBank/DDBJ whole genome shotgun (WGS) entry which is preliminary data.</text>
</comment>
<dbReference type="GO" id="GO:0007179">
    <property type="term" value="P:transforming growth factor beta receptor signaling pathway"/>
    <property type="evidence" value="ECO:0007669"/>
    <property type="project" value="TreeGrafter"/>
</dbReference>
<gene>
    <name evidence="10" type="primary">foxh1</name>
    <name evidence="10" type="ORF">N1851_003963</name>
</gene>
<dbReference type="GO" id="GO:0001228">
    <property type="term" value="F:DNA-binding transcription activator activity, RNA polymerase II-specific"/>
    <property type="evidence" value="ECO:0007669"/>
    <property type="project" value="TreeGrafter"/>
</dbReference>
<evidence type="ECO:0000256" key="6">
    <source>
        <dbReference type="ARBA" id="ARBA00023242"/>
    </source>
</evidence>
<dbReference type="InterPro" id="IPR036390">
    <property type="entry name" value="WH_DNA-bd_sf"/>
</dbReference>
<feature type="region of interest" description="Disordered" evidence="8">
    <location>
        <begin position="43"/>
        <end position="70"/>
    </location>
</feature>
<dbReference type="SUPFAM" id="SSF46785">
    <property type="entry name" value="Winged helix' DNA-binding domain"/>
    <property type="match status" value="1"/>
</dbReference>
<dbReference type="Gene3D" id="1.10.10.10">
    <property type="entry name" value="Winged helix-like DNA-binding domain superfamily/Winged helix DNA-binding domain"/>
    <property type="match status" value="1"/>
</dbReference>
<dbReference type="AlphaFoldDB" id="A0AA47N8P6"/>
<dbReference type="CDD" id="cd20022">
    <property type="entry name" value="FH_FOXH"/>
    <property type="match status" value="1"/>
</dbReference>
<feature type="region of interest" description="Disordered" evidence="8">
    <location>
        <begin position="352"/>
        <end position="449"/>
    </location>
</feature>